<feature type="region of interest" description="Disordered" evidence="3">
    <location>
        <begin position="544"/>
        <end position="575"/>
    </location>
</feature>
<evidence type="ECO:0000256" key="3">
    <source>
        <dbReference type="SAM" id="MobiDB-lite"/>
    </source>
</evidence>
<accession>A0A951PCQ6</accession>
<dbReference type="GO" id="GO:0005509">
    <property type="term" value="F:calcium ion binding"/>
    <property type="evidence" value="ECO:0007669"/>
    <property type="project" value="InterPro"/>
</dbReference>
<protein>
    <recommendedName>
        <fullName evidence="6">Calcium-binding protein</fullName>
    </recommendedName>
</protein>
<dbReference type="PROSITE" id="PS00330">
    <property type="entry name" value="HEMOLYSIN_CALCIUM"/>
    <property type="match status" value="4"/>
</dbReference>
<dbReference type="InterPro" id="IPR018511">
    <property type="entry name" value="Hemolysin-typ_Ca-bd_CS"/>
</dbReference>
<dbReference type="Pfam" id="PF00353">
    <property type="entry name" value="HemolysinCabind"/>
    <property type="match status" value="4"/>
</dbReference>
<evidence type="ECO:0000313" key="4">
    <source>
        <dbReference type="EMBL" id="MBW4467302.1"/>
    </source>
</evidence>
<dbReference type="InterPro" id="IPR050557">
    <property type="entry name" value="RTX_toxin/Mannuronan_C5-epim"/>
</dbReference>
<dbReference type="AlphaFoldDB" id="A0A951PCQ6"/>
<reference evidence="4" key="1">
    <citation type="submission" date="2021-05" db="EMBL/GenBank/DDBJ databases">
        <authorList>
            <person name="Pietrasiak N."/>
            <person name="Ward R."/>
            <person name="Stajich J.E."/>
            <person name="Kurbessoian T."/>
        </authorList>
    </citation>
    <scope>NUCLEOTIDE SEQUENCE</scope>
    <source>
        <strain evidence="4">GSE-TBD4-15B</strain>
    </source>
</reference>
<feature type="region of interest" description="Disordered" evidence="3">
    <location>
        <begin position="423"/>
        <end position="444"/>
    </location>
</feature>
<comment type="caution">
    <text evidence="4">The sequence shown here is derived from an EMBL/GenBank/DDBJ whole genome shotgun (WGS) entry which is preliminary data.</text>
</comment>
<dbReference type="InterPro" id="IPR001343">
    <property type="entry name" value="Hemolysn_Ca-bd"/>
</dbReference>
<dbReference type="Proteomes" id="UP000707356">
    <property type="component" value="Unassembled WGS sequence"/>
</dbReference>
<organism evidence="4 5">
    <name type="scientific">Pegethrix bostrychoides GSE-TBD4-15B</name>
    <dbReference type="NCBI Taxonomy" id="2839662"/>
    <lineage>
        <taxon>Bacteria</taxon>
        <taxon>Bacillati</taxon>
        <taxon>Cyanobacteriota</taxon>
        <taxon>Cyanophyceae</taxon>
        <taxon>Oculatellales</taxon>
        <taxon>Oculatellaceae</taxon>
        <taxon>Pegethrix</taxon>
    </lineage>
</organism>
<evidence type="ECO:0000313" key="5">
    <source>
        <dbReference type="Proteomes" id="UP000707356"/>
    </source>
</evidence>
<dbReference type="GO" id="GO:0005576">
    <property type="term" value="C:extracellular region"/>
    <property type="evidence" value="ECO:0007669"/>
    <property type="project" value="UniProtKB-SubCell"/>
</dbReference>
<proteinExistence type="predicted"/>
<dbReference type="SUPFAM" id="SSF51120">
    <property type="entry name" value="beta-Roll"/>
    <property type="match status" value="2"/>
</dbReference>
<sequence length="711" mass="74125">MSANSSRRDLRVNTFVSGRQQNPDIAVGSLDSFVITWQSERQDGDGFGIFGRTYSLSGAPVASEFQVNSTTQGDQTAAAVAADGNGNFVVTWASDQANGRGLYAQLFQSDGQRIGSEFRVNSSSSNSFQQQSNPDVARDALGNFVVVYESRGINNDSFGQDTSGTGIFGRRFNSTGASIGSEFRVNTITDRNQTEPAIAMNGLGEFVVTWVGPSLGGNSIFGQRYSNTGQPIGIEFQANSQTGGSQTSPAVAIADSGEFVVVWQGTDGDDDDGSGIYAQRYDANGNPRGGEILVNDTTRGDQVTPSVAIDSGGDFTVVWSGEQNNRDTVIYGQRFFANGNRDGSEFEVNDSGSDDQINPAVVLSPTSDFVVAWENQDGSNSDILARTNVFKRRIRGTNGDDNLTGGDQGDQILGRGGMDRLQGLGGNDVLNGGNGADRLEGGDGNDVLQGGNNADTLEGGDGNDTLTGGGGADTFVLKSKQGSTLINDFEVGVDLLGLSSGIKRKDIRIEQQGENTIISAKGRRLATLLGVQAADISVDSDFTNASSTGRPIRGTNKADELTGGGGGDEILGLGGRDTLSGRGGDDLIEGGAGGDEIFGEDGNDELIGGNGKDTLVGGKGDDFLQAGDGNDSLTGGAGSDTFFLQRKTGRTTIQDFQDGVDSFSLDTDIRSSSLVFQAQGSDTLISSAGDILALVKNTRPSQFSTSASDFV</sequence>
<evidence type="ECO:0008006" key="6">
    <source>
        <dbReference type="Google" id="ProtNLM"/>
    </source>
</evidence>
<dbReference type="PRINTS" id="PR00313">
    <property type="entry name" value="CABNDNGRPT"/>
</dbReference>
<dbReference type="InterPro" id="IPR011049">
    <property type="entry name" value="Serralysin-like_metalloprot_C"/>
</dbReference>
<comment type="subcellular location">
    <subcellularLocation>
        <location evidence="1">Secreted</location>
    </subcellularLocation>
</comment>
<evidence type="ECO:0000256" key="2">
    <source>
        <dbReference type="ARBA" id="ARBA00022525"/>
    </source>
</evidence>
<evidence type="ECO:0000256" key="1">
    <source>
        <dbReference type="ARBA" id="ARBA00004613"/>
    </source>
</evidence>
<dbReference type="PANTHER" id="PTHR38340">
    <property type="entry name" value="S-LAYER PROTEIN"/>
    <property type="match status" value="1"/>
</dbReference>
<dbReference type="Gene3D" id="2.150.10.10">
    <property type="entry name" value="Serralysin-like metalloprotease, C-terminal"/>
    <property type="match status" value="4"/>
</dbReference>
<keyword evidence="2" id="KW-0964">Secreted</keyword>
<feature type="compositionally biased region" description="Gly residues" evidence="3">
    <location>
        <begin position="562"/>
        <end position="575"/>
    </location>
</feature>
<reference evidence="4" key="2">
    <citation type="journal article" date="2022" name="Microbiol. Resour. Announc.">
        <title>Metagenome Sequencing to Explore Phylogenomics of Terrestrial Cyanobacteria.</title>
        <authorList>
            <person name="Ward R.D."/>
            <person name="Stajich J.E."/>
            <person name="Johansen J.R."/>
            <person name="Huntemann M."/>
            <person name="Clum A."/>
            <person name="Foster B."/>
            <person name="Foster B."/>
            <person name="Roux S."/>
            <person name="Palaniappan K."/>
            <person name="Varghese N."/>
            <person name="Mukherjee S."/>
            <person name="Reddy T.B.K."/>
            <person name="Daum C."/>
            <person name="Copeland A."/>
            <person name="Chen I.A."/>
            <person name="Ivanova N.N."/>
            <person name="Kyrpides N.C."/>
            <person name="Shapiro N."/>
            <person name="Eloe-Fadrosh E.A."/>
            <person name="Pietrasiak N."/>
        </authorList>
    </citation>
    <scope>NUCLEOTIDE SEQUENCE</scope>
    <source>
        <strain evidence="4">GSE-TBD4-15B</strain>
    </source>
</reference>
<dbReference type="EMBL" id="JAHHHV010000075">
    <property type="protein sequence ID" value="MBW4467302.1"/>
    <property type="molecule type" value="Genomic_DNA"/>
</dbReference>
<gene>
    <name evidence="4" type="ORF">KME07_17895</name>
</gene>
<dbReference type="PANTHER" id="PTHR38340:SF1">
    <property type="entry name" value="S-LAYER PROTEIN"/>
    <property type="match status" value="1"/>
</dbReference>
<name>A0A951PCQ6_9CYAN</name>